<dbReference type="InterPro" id="IPR029045">
    <property type="entry name" value="ClpP/crotonase-like_dom_sf"/>
</dbReference>
<protein>
    <recommendedName>
        <fullName evidence="3">Serine protease</fullName>
    </recommendedName>
</protein>
<dbReference type="GO" id="GO:0016020">
    <property type="term" value="C:membrane"/>
    <property type="evidence" value="ECO:0007669"/>
    <property type="project" value="InterPro"/>
</dbReference>
<dbReference type="SUPFAM" id="SSF52096">
    <property type="entry name" value="ClpP/crotonase"/>
    <property type="match status" value="1"/>
</dbReference>
<dbReference type="PANTHER" id="PTHR35984">
    <property type="entry name" value="PERIPLASMIC SERINE PROTEASE"/>
    <property type="match status" value="1"/>
</dbReference>
<dbReference type="AlphaFoldDB" id="A0A6N7IRA2"/>
<proteinExistence type="predicted"/>
<dbReference type="Proteomes" id="UP000441717">
    <property type="component" value="Unassembled WGS sequence"/>
</dbReference>
<keyword evidence="2" id="KW-1185">Reference proteome</keyword>
<dbReference type="RefSeq" id="WP_152946551.1">
    <property type="nucleotide sequence ID" value="NZ_WHYR01000022.1"/>
</dbReference>
<evidence type="ECO:0000313" key="2">
    <source>
        <dbReference type="Proteomes" id="UP000441717"/>
    </source>
</evidence>
<reference evidence="1 2" key="1">
    <citation type="submission" date="2019-10" db="EMBL/GenBank/DDBJ databases">
        <title>Comparative genomics of sulfur disproportionating microorganisms.</title>
        <authorList>
            <person name="Ward L.M."/>
            <person name="Bertran E."/>
            <person name="Johnston D."/>
        </authorList>
    </citation>
    <scope>NUCLEOTIDE SEQUENCE [LARGE SCALE GENOMIC DNA]</scope>
    <source>
        <strain evidence="1 2">DSM 14055</strain>
    </source>
</reference>
<dbReference type="Pfam" id="PF01972">
    <property type="entry name" value="SDH_protease"/>
    <property type="match status" value="1"/>
</dbReference>
<dbReference type="InterPro" id="IPR002825">
    <property type="entry name" value="Pept_S49_ser-pept_pro"/>
</dbReference>
<gene>
    <name evidence="1" type="ORF">GFC01_09235</name>
</gene>
<dbReference type="PANTHER" id="PTHR35984:SF1">
    <property type="entry name" value="PERIPLASMIC SERINE PROTEASE"/>
    <property type="match status" value="1"/>
</dbReference>
<sequence>MGRQERLKLLQNISRQRKAGLLCYITGDRENVSTRIAPDVTPVIFRHLEMLGEQPRIDLFLYTRGGDILTPWRLIQLLREYTGELGVLVPYRAYSAGTLLCLGADELLMGKMAELGPIDPSVVNAFNPQDPLNACARVPVNVEDVYSYLSLAREKAGLTGGADLAGAFTLLAERIHPLALGNVHRNYLLIRSLARKLLQLRRNPPAEEAAEAIVNHLTEKFYAHNYMITRREAAGDIGLPVIYPGPGLEKDMWQLYEDYARELSLDEPFSPDGALREGRDSFEVVGGMVESIYGQDGFVFSGNVERMDLSGKRQLNVHITRQGWKSFV</sequence>
<comment type="caution">
    <text evidence="1">The sequence shown here is derived from an EMBL/GenBank/DDBJ whole genome shotgun (WGS) entry which is preliminary data.</text>
</comment>
<accession>A0A6N7IRA2</accession>
<dbReference type="OrthoDB" id="1493005at2"/>
<organism evidence="1 2">
    <name type="scientific">Desulfofundulus thermobenzoicus</name>
    <dbReference type="NCBI Taxonomy" id="29376"/>
    <lineage>
        <taxon>Bacteria</taxon>
        <taxon>Bacillati</taxon>
        <taxon>Bacillota</taxon>
        <taxon>Clostridia</taxon>
        <taxon>Eubacteriales</taxon>
        <taxon>Peptococcaceae</taxon>
        <taxon>Desulfofundulus</taxon>
    </lineage>
</organism>
<dbReference type="EMBL" id="WHYR01000022">
    <property type="protein sequence ID" value="MQL52441.1"/>
    <property type="molecule type" value="Genomic_DNA"/>
</dbReference>
<evidence type="ECO:0008006" key="3">
    <source>
        <dbReference type="Google" id="ProtNLM"/>
    </source>
</evidence>
<evidence type="ECO:0000313" key="1">
    <source>
        <dbReference type="EMBL" id="MQL52441.1"/>
    </source>
</evidence>
<name>A0A6N7IRA2_9FIRM</name>